<evidence type="ECO:0000256" key="3">
    <source>
        <dbReference type="ARBA" id="ARBA00023172"/>
    </source>
</evidence>
<dbReference type="GO" id="GO:0006310">
    <property type="term" value="P:DNA recombination"/>
    <property type="evidence" value="ECO:0007669"/>
    <property type="project" value="UniProtKB-KW"/>
</dbReference>
<protein>
    <recommendedName>
        <fullName evidence="4">Tyr recombinase domain-containing protein</fullName>
    </recommendedName>
</protein>
<dbReference type="PROSITE" id="PS51898">
    <property type="entry name" value="TYR_RECOMBINASE"/>
    <property type="match status" value="1"/>
</dbReference>
<dbReference type="SUPFAM" id="SSF56349">
    <property type="entry name" value="DNA breaking-rejoining enzymes"/>
    <property type="match status" value="1"/>
</dbReference>
<evidence type="ECO:0000256" key="2">
    <source>
        <dbReference type="ARBA" id="ARBA00023125"/>
    </source>
</evidence>
<comment type="caution">
    <text evidence="5">The sequence shown here is derived from an EMBL/GenBank/DDBJ whole genome shotgun (WGS) entry which is preliminary data.</text>
</comment>
<reference evidence="5 6" key="2">
    <citation type="submission" date="2017-09" db="EMBL/GenBank/DDBJ databases">
        <title>Tripartite evolution among Lactobacillus johnsonii, Lactobacillus taiwanensis, Lactobacillus reuteri and their rodent host.</title>
        <authorList>
            <person name="Wang T."/>
            <person name="Knowles S."/>
            <person name="Cheng C."/>
        </authorList>
    </citation>
    <scope>NUCLEOTIDE SEQUENCE [LARGE SCALE GENOMIC DNA]</scope>
    <source>
        <strain evidence="5 6">117c</strain>
    </source>
</reference>
<dbReference type="AlphaFoldDB" id="A0A9X6NWX6"/>
<dbReference type="Pfam" id="PF00589">
    <property type="entry name" value="Phage_integrase"/>
    <property type="match status" value="1"/>
</dbReference>
<dbReference type="GO" id="GO:0015074">
    <property type="term" value="P:DNA integration"/>
    <property type="evidence" value="ECO:0007669"/>
    <property type="project" value="InterPro"/>
</dbReference>
<comment type="similarity">
    <text evidence="1">Belongs to the 'phage' integrase family.</text>
</comment>
<evidence type="ECO:0000259" key="4">
    <source>
        <dbReference type="PROSITE" id="PS51898"/>
    </source>
</evidence>
<dbReference type="EMBL" id="NGOH01000110">
    <property type="protein sequence ID" value="OYS10447.1"/>
    <property type="molecule type" value="Genomic_DNA"/>
</dbReference>
<dbReference type="PANTHER" id="PTHR30349:SF41">
    <property type="entry name" value="INTEGRASE_RECOMBINASE PROTEIN MJ0367-RELATED"/>
    <property type="match status" value="1"/>
</dbReference>
<dbReference type="PANTHER" id="PTHR30349">
    <property type="entry name" value="PHAGE INTEGRASE-RELATED"/>
    <property type="match status" value="1"/>
</dbReference>
<reference evidence="5 6" key="1">
    <citation type="submission" date="2017-04" db="EMBL/GenBank/DDBJ databases">
        <authorList>
            <person name="Lin X.B."/>
            <person name="Stothard P."/>
            <person name="Tasseva G."/>
            <person name="Walter J."/>
        </authorList>
    </citation>
    <scope>NUCLEOTIDE SEQUENCE [LARGE SCALE GENOMIC DNA]</scope>
    <source>
        <strain evidence="5 6">117c</strain>
    </source>
</reference>
<organism evidence="5 6">
    <name type="scientific">Lactobacillus johnsonii</name>
    <dbReference type="NCBI Taxonomy" id="33959"/>
    <lineage>
        <taxon>Bacteria</taxon>
        <taxon>Bacillati</taxon>
        <taxon>Bacillota</taxon>
        <taxon>Bacilli</taxon>
        <taxon>Lactobacillales</taxon>
        <taxon>Lactobacillaceae</taxon>
        <taxon>Lactobacillus</taxon>
    </lineage>
</organism>
<evidence type="ECO:0000313" key="5">
    <source>
        <dbReference type="EMBL" id="OYS10447.1"/>
    </source>
</evidence>
<evidence type="ECO:0000313" key="6">
    <source>
        <dbReference type="Proteomes" id="UP000215693"/>
    </source>
</evidence>
<evidence type="ECO:0000256" key="1">
    <source>
        <dbReference type="ARBA" id="ARBA00008857"/>
    </source>
</evidence>
<dbReference type="GO" id="GO:0003677">
    <property type="term" value="F:DNA binding"/>
    <property type="evidence" value="ECO:0007669"/>
    <property type="project" value="UniProtKB-KW"/>
</dbReference>
<keyword evidence="3" id="KW-0233">DNA recombination</keyword>
<name>A0A9X6NWX6_LACJH</name>
<dbReference type="InterPro" id="IPR013762">
    <property type="entry name" value="Integrase-like_cat_sf"/>
</dbReference>
<keyword evidence="2" id="KW-0238">DNA-binding</keyword>
<sequence>MPKKAVDIYKKYSHHSDFLFINQRTNKPFNPIAVDQYLKHIGERNNMNKKFSSHIFRHTHVSKLAEKGVPIELITRRVGHSNSKITKEIYLHVTQKMQNEFENEIEDL</sequence>
<accession>A0A9X6NWX6</accession>
<dbReference type="InterPro" id="IPR002104">
    <property type="entry name" value="Integrase_catalytic"/>
</dbReference>
<gene>
    <name evidence="5" type="ORF">CBF50_09065</name>
</gene>
<dbReference type="Proteomes" id="UP000215693">
    <property type="component" value="Unassembled WGS sequence"/>
</dbReference>
<dbReference type="Gene3D" id="1.10.443.10">
    <property type="entry name" value="Intergrase catalytic core"/>
    <property type="match status" value="1"/>
</dbReference>
<dbReference type="InterPro" id="IPR050090">
    <property type="entry name" value="Tyrosine_recombinase_XerCD"/>
</dbReference>
<feature type="domain" description="Tyr recombinase" evidence="4">
    <location>
        <begin position="1"/>
        <end position="103"/>
    </location>
</feature>
<proteinExistence type="inferred from homology"/>
<dbReference type="InterPro" id="IPR011010">
    <property type="entry name" value="DNA_brk_join_enz"/>
</dbReference>